<keyword evidence="7 8" id="KW-0407">Ion channel</keyword>
<dbReference type="GO" id="GO:0005886">
    <property type="term" value="C:plasma membrane"/>
    <property type="evidence" value="ECO:0007669"/>
    <property type="project" value="TreeGrafter"/>
</dbReference>
<evidence type="ECO:0000256" key="5">
    <source>
        <dbReference type="ARBA" id="ARBA00023065"/>
    </source>
</evidence>
<protein>
    <submittedName>
        <fullName evidence="12">Ion_trans_2 domain-containing protein</fullName>
    </submittedName>
</protein>
<evidence type="ECO:0000259" key="10">
    <source>
        <dbReference type="Pfam" id="PF07885"/>
    </source>
</evidence>
<proteinExistence type="inferred from homology"/>
<keyword evidence="2 8" id="KW-0813">Transport</keyword>
<dbReference type="Pfam" id="PF07885">
    <property type="entry name" value="Ion_trans_2"/>
    <property type="match status" value="2"/>
</dbReference>
<dbReference type="AlphaFoldDB" id="A0A7E4WAR5"/>
<evidence type="ECO:0000256" key="9">
    <source>
        <dbReference type="SAM" id="Phobius"/>
    </source>
</evidence>
<name>A0A7E4WAR5_PANRE</name>
<evidence type="ECO:0000256" key="2">
    <source>
        <dbReference type="ARBA" id="ARBA00022448"/>
    </source>
</evidence>
<feature type="transmembrane region" description="Helical" evidence="9">
    <location>
        <begin position="194"/>
        <end position="215"/>
    </location>
</feature>
<keyword evidence="3 8" id="KW-0812">Transmembrane</keyword>
<dbReference type="Gene3D" id="1.10.287.70">
    <property type="match status" value="1"/>
</dbReference>
<evidence type="ECO:0000256" key="1">
    <source>
        <dbReference type="ARBA" id="ARBA00004141"/>
    </source>
</evidence>
<evidence type="ECO:0000256" key="7">
    <source>
        <dbReference type="ARBA" id="ARBA00023303"/>
    </source>
</evidence>
<dbReference type="PANTHER" id="PTHR11003">
    <property type="entry name" value="POTASSIUM CHANNEL, SUBFAMILY K"/>
    <property type="match status" value="1"/>
</dbReference>
<dbReference type="SUPFAM" id="SSF81324">
    <property type="entry name" value="Voltage-gated potassium channels"/>
    <property type="match status" value="2"/>
</dbReference>
<evidence type="ECO:0000256" key="4">
    <source>
        <dbReference type="ARBA" id="ARBA00022989"/>
    </source>
</evidence>
<evidence type="ECO:0000256" key="3">
    <source>
        <dbReference type="ARBA" id="ARBA00022692"/>
    </source>
</evidence>
<feature type="transmembrane region" description="Helical" evidence="9">
    <location>
        <begin position="132"/>
        <end position="156"/>
    </location>
</feature>
<evidence type="ECO:0000313" key="11">
    <source>
        <dbReference type="Proteomes" id="UP000492821"/>
    </source>
</evidence>
<keyword evidence="6 9" id="KW-0472">Membrane</keyword>
<dbReference type="WBParaSite" id="Pan_g8460.t1">
    <property type="protein sequence ID" value="Pan_g8460.t1"/>
    <property type="gene ID" value="Pan_g8460"/>
</dbReference>
<comment type="similarity">
    <text evidence="8">Belongs to the two pore domain potassium channel (TC 1.A.1.8) family.</text>
</comment>
<dbReference type="GO" id="GO:0015271">
    <property type="term" value="F:outward rectifier potassium channel activity"/>
    <property type="evidence" value="ECO:0007669"/>
    <property type="project" value="TreeGrafter"/>
</dbReference>
<evidence type="ECO:0000256" key="8">
    <source>
        <dbReference type="RuleBase" id="RU003857"/>
    </source>
</evidence>
<keyword evidence="11" id="KW-1185">Reference proteome</keyword>
<evidence type="ECO:0000256" key="6">
    <source>
        <dbReference type="ARBA" id="ARBA00023136"/>
    </source>
</evidence>
<dbReference type="GO" id="GO:0030322">
    <property type="term" value="P:stabilization of membrane potential"/>
    <property type="evidence" value="ECO:0007669"/>
    <property type="project" value="TreeGrafter"/>
</dbReference>
<dbReference type="GO" id="GO:0022841">
    <property type="term" value="F:potassium ion leak channel activity"/>
    <property type="evidence" value="ECO:0007669"/>
    <property type="project" value="TreeGrafter"/>
</dbReference>
<feature type="transmembrane region" description="Helical" evidence="9">
    <location>
        <begin position="248"/>
        <end position="269"/>
    </location>
</feature>
<evidence type="ECO:0000313" key="12">
    <source>
        <dbReference type="WBParaSite" id="Pan_g8460.t1"/>
    </source>
</evidence>
<feature type="domain" description="Potassium channel" evidence="10">
    <location>
        <begin position="200"/>
        <end position="268"/>
    </location>
</feature>
<keyword evidence="5 8" id="KW-0406">Ion transport</keyword>
<dbReference type="Proteomes" id="UP000492821">
    <property type="component" value="Unassembled WGS sequence"/>
</dbReference>
<comment type="subcellular location">
    <subcellularLocation>
        <location evidence="1">Membrane</location>
        <topology evidence="1">Multi-pass membrane protein</topology>
    </subcellularLocation>
</comment>
<feature type="domain" description="Potassium channel" evidence="10">
    <location>
        <begin position="96"/>
        <end position="157"/>
    </location>
</feature>
<organism evidence="11 12">
    <name type="scientific">Panagrellus redivivus</name>
    <name type="common">Microworm</name>
    <dbReference type="NCBI Taxonomy" id="6233"/>
    <lineage>
        <taxon>Eukaryota</taxon>
        <taxon>Metazoa</taxon>
        <taxon>Ecdysozoa</taxon>
        <taxon>Nematoda</taxon>
        <taxon>Chromadorea</taxon>
        <taxon>Rhabditida</taxon>
        <taxon>Tylenchina</taxon>
        <taxon>Panagrolaimomorpha</taxon>
        <taxon>Panagrolaimoidea</taxon>
        <taxon>Panagrolaimidae</taxon>
        <taxon>Panagrellus</taxon>
    </lineage>
</organism>
<dbReference type="PRINTS" id="PR01333">
    <property type="entry name" value="2POREKCHANEL"/>
</dbReference>
<feature type="transmembrane region" description="Helical" evidence="9">
    <location>
        <begin position="107"/>
        <end position="126"/>
    </location>
</feature>
<feature type="transmembrane region" description="Helical" evidence="9">
    <location>
        <begin position="23"/>
        <end position="47"/>
    </location>
</feature>
<accession>A0A7E4WAR5</accession>
<dbReference type="InterPro" id="IPR003280">
    <property type="entry name" value="2pore_dom_K_chnl"/>
</dbReference>
<keyword evidence="4 9" id="KW-1133">Transmembrane helix</keyword>
<feature type="transmembrane region" description="Helical" evidence="9">
    <location>
        <begin position="221"/>
        <end position="241"/>
    </location>
</feature>
<sequence>MTILTWYCCYAFRDWIEPYRRPLAANVACLLFVIIYSTIGGFIFLHFERDSSEFAKKNDVDSKVACVEAIIRMDPYKNQTELAYLITEYCFVDPTYDDRQDWNVKNAMLYAFGIITTLGYGLLWPTTINGRIFTVIYGFFGIPITVIMFTNFGRYLQNLELYVRHKCCLCIRKPKRINDESSLDSLEDPEQISVALLVSIVVLYLVVGAFFIPYLNGQVDFFNGVFYAFLCFTAIEFGELIPHGSDKYIPIMVVIIYIGLGLIISTIAVDIGSTYVRKLYYVGKRIGHIAGVKIWFGSKHLRVRELIVALGQNIGLEPAIFSEINLDQLVSDAIQVKEGKLSRVPQTHMIVEGIWPPELVPLFVKDGHFPEFVDDDEASMISENSPRIKELSPTGKLCANGISPNIAFSLPPAYTNGLLVNGWTPNPAAVSSSRLSLEKIAIPLCTPPASHHGSIRRTSRRLSTTSSRSKGERLTVRFEEDVVYELDDDLSNFDAASVQHVRENTTTDVDPGSTVSDIASSAGSYNLFTQGSEYTYLDEE</sequence>
<reference evidence="11" key="1">
    <citation type="journal article" date="2013" name="Genetics">
        <title>The draft genome and transcriptome of Panagrellus redivivus are shaped by the harsh demands of a free-living lifestyle.</title>
        <authorList>
            <person name="Srinivasan J."/>
            <person name="Dillman A.R."/>
            <person name="Macchietto M.G."/>
            <person name="Heikkinen L."/>
            <person name="Lakso M."/>
            <person name="Fracchia K.M."/>
            <person name="Antoshechkin I."/>
            <person name="Mortazavi A."/>
            <person name="Wong G."/>
            <person name="Sternberg P.W."/>
        </authorList>
    </citation>
    <scope>NUCLEOTIDE SEQUENCE [LARGE SCALE GENOMIC DNA]</scope>
    <source>
        <strain evidence="11">MT8872</strain>
    </source>
</reference>
<dbReference type="InterPro" id="IPR013099">
    <property type="entry name" value="K_chnl_dom"/>
</dbReference>
<dbReference type="PANTHER" id="PTHR11003:SF69">
    <property type="entry name" value="POTASSIUM CHANNEL DOMAIN-CONTAINING PROTEIN"/>
    <property type="match status" value="1"/>
</dbReference>
<reference evidence="12" key="2">
    <citation type="submission" date="2020-10" db="UniProtKB">
        <authorList>
            <consortium name="WormBaseParasite"/>
        </authorList>
    </citation>
    <scope>IDENTIFICATION</scope>
</reference>